<evidence type="ECO:0000256" key="3">
    <source>
        <dbReference type="ARBA" id="ARBA00022679"/>
    </source>
</evidence>
<evidence type="ECO:0000256" key="6">
    <source>
        <dbReference type="ARBA" id="ARBA00023136"/>
    </source>
</evidence>
<dbReference type="Pfam" id="PF13813">
    <property type="entry name" value="MBOAT_2"/>
    <property type="match status" value="1"/>
</dbReference>
<evidence type="ECO:0000256" key="1">
    <source>
        <dbReference type="ARBA" id="ARBA00004141"/>
    </source>
</evidence>
<dbReference type="GO" id="GO:0016740">
    <property type="term" value="F:transferase activity"/>
    <property type="evidence" value="ECO:0007669"/>
    <property type="project" value="UniProtKB-KW"/>
</dbReference>
<evidence type="ECO:0000256" key="7">
    <source>
        <dbReference type="SAM" id="Phobius"/>
    </source>
</evidence>
<comment type="subcellular location">
    <subcellularLocation>
        <location evidence="1">Membrane</location>
        <topology evidence="1">Multi-pass membrane protein</topology>
    </subcellularLocation>
</comment>
<evidence type="ECO:0000259" key="8">
    <source>
        <dbReference type="Pfam" id="PF13813"/>
    </source>
</evidence>
<evidence type="ECO:0000256" key="5">
    <source>
        <dbReference type="ARBA" id="ARBA00022989"/>
    </source>
</evidence>
<gene>
    <name evidence="9" type="ORF">BDW59DRAFT_87030</name>
</gene>
<evidence type="ECO:0000256" key="2">
    <source>
        <dbReference type="ARBA" id="ARBA00007282"/>
    </source>
</evidence>
<comment type="caution">
    <text evidence="9">The sequence shown here is derived from an EMBL/GenBank/DDBJ whole genome shotgun (WGS) entry which is preliminary data.</text>
</comment>
<feature type="domain" description="Wax synthase" evidence="8">
    <location>
        <begin position="218"/>
        <end position="302"/>
    </location>
</feature>
<proteinExistence type="inferred from homology"/>
<feature type="transmembrane region" description="Helical" evidence="7">
    <location>
        <begin position="43"/>
        <end position="61"/>
    </location>
</feature>
<dbReference type="InterPro" id="IPR044851">
    <property type="entry name" value="Wax_synthase"/>
</dbReference>
<feature type="transmembrane region" description="Helical" evidence="7">
    <location>
        <begin position="14"/>
        <end position="36"/>
    </location>
</feature>
<keyword evidence="5 7" id="KW-1133">Transmembrane helix</keyword>
<sequence length="403" mass="45391">MDIKTTAEKWVQPLMSLVTILAIRRLQFTIAQLLVIFTGRDSLLRAASIPVQVALGTIAFHHVQHAIVAPISIHYLCLAGGTVALQTILSISFSSMIRLDNADATAISKTPSLSGKLGALTDLMNNQRCLGTPYQISWVPPFDEDHPDRIPPRREALGSKAMQMVAGYLFRQVLITLLWPRIHLGLFWCLYIASWLNSIYMFGDLVGLLAGNPVEAHPPAFGSLRHTKTIRGFWGKYWHQSNRFPFQGASNYICKEVLGLRGLIQRYTNILFVFTLSGVFHLVTDKAEGISLQQSNAMSFFCSQAVGIMVEDGVQELWRRWNGYRRADGFVVPVWAKAVGYLWTWTFLSVTAEWFIRPHVPIFLLKHGTPFGLVKTVVDVLGLEQFPGWRNAVRWGMELVDTY</sequence>
<dbReference type="Proteomes" id="UP001610335">
    <property type="component" value="Unassembled WGS sequence"/>
</dbReference>
<comment type="similarity">
    <text evidence="2">Belongs to the wax synthase family.</text>
</comment>
<keyword evidence="10" id="KW-1185">Reference proteome</keyword>
<keyword evidence="3 9" id="KW-0808">Transferase</keyword>
<evidence type="ECO:0000313" key="9">
    <source>
        <dbReference type="EMBL" id="KAL2824212.1"/>
    </source>
</evidence>
<reference evidence="9 10" key="1">
    <citation type="submission" date="2024-07" db="EMBL/GenBank/DDBJ databases">
        <title>Section-level genome sequencing and comparative genomics of Aspergillus sections Usti and Cavernicolus.</title>
        <authorList>
            <consortium name="Lawrence Berkeley National Laboratory"/>
            <person name="Nybo J.L."/>
            <person name="Vesth T.C."/>
            <person name="Theobald S."/>
            <person name="Frisvad J.C."/>
            <person name="Larsen T.O."/>
            <person name="Kjaerboelling I."/>
            <person name="Rothschild-Mancinelli K."/>
            <person name="Lyhne E.K."/>
            <person name="Kogle M.E."/>
            <person name="Barry K."/>
            <person name="Clum A."/>
            <person name="Na H."/>
            <person name="Ledsgaard L."/>
            <person name="Lin J."/>
            <person name="Lipzen A."/>
            <person name="Kuo A."/>
            <person name="Riley R."/>
            <person name="Mondo S."/>
            <person name="LaButti K."/>
            <person name="Haridas S."/>
            <person name="Pangalinan J."/>
            <person name="Salamov A.A."/>
            <person name="Simmons B.A."/>
            <person name="Magnuson J.K."/>
            <person name="Chen J."/>
            <person name="Drula E."/>
            <person name="Henrissat B."/>
            <person name="Wiebenga A."/>
            <person name="Lubbers R.J."/>
            <person name="Gomes A.C."/>
            <person name="Makela M.R."/>
            <person name="Stajich J."/>
            <person name="Grigoriev I.V."/>
            <person name="Mortensen U.H."/>
            <person name="De vries R.P."/>
            <person name="Baker S.E."/>
            <person name="Andersen M.R."/>
        </authorList>
    </citation>
    <scope>NUCLEOTIDE SEQUENCE [LARGE SCALE GENOMIC DNA]</scope>
    <source>
        <strain evidence="9 10">CBS 600.67</strain>
    </source>
</reference>
<evidence type="ECO:0000313" key="10">
    <source>
        <dbReference type="Proteomes" id="UP001610335"/>
    </source>
</evidence>
<keyword evidence="6 7" id="KW-0472">Membrane</keyword>
<organism evidence="9 10">
    <name type="scientific">Aspergillus cavernicola</name>
    <dbReference type="NCBI Taxonomy" id="176166"/>
    <lineage>
        <taxon>Eukaryota</taxon>
        <taxon>Fungi</taxon>
        <taxon>Dikarya</taxon>
        <taxon>Ascomycota</taxon>
        <taxon>Pezizomycotina</taxon>
        <taxon>Eurotiomycetes</taxon>
        <taxon>Eurotiomycetidae</taxon>
        <taxon>Eurotiales</taxon>
        <taxon>Aspergillaceae</taxon>
        <taxon>Aspergillus</taxon>
        <taxon>Aspergillus subgen. Nidulantes</taxon>
    </lineage>
</organism>
<dbReference type="InterPro" id="IPR032805">
    <property type="entry name" value="Wax_synthase_dom"/>
</dbReference>
<dbReference type="EMBL" id="JBFXLS010000045">
    <property type="protein sequence ID" value="KAL2824212.1"/>
    <property type="molecule type" value="Genomic_DNA"/>
</dbReference>
<keyword evidence="4 7" id="KW-0812">Transmembrane</keyword>
<dbReference type="PANTHER" id="PTHR31595:SF27">
    <property type="entry name" value="WAX SYNTHASE DOMAIN-CONTAINING PROTEIN-RELATED"/>
    <property type="match status" value="1"/>
</dbReference>
<feature type="transmembrane region" description="Helical" evidence="7">
    <location>
        <begin position="67"/>
        <end position="89"/>
    </location>
</feature>
<name>A0ABR4I8X9_9EURO</name>
<protein>
    <submittedName>
        <fullName evidence="9">Membrane bound O-acyl transferase family-domain-containing protein</fullName>
    </submittedName>
</protein>
<dbReference type="PANTHER" id="PTHR31595">
    <property type="entry name" value="LONG-CHAIN-ALCOHOL O-FATTY-ACYLTRANSFERASE 3-RELATED"/>
    <property type="match status" value="1"/>
</dbReference>
<accession>A0ABR4I8X9</accession>
<evidence type="ECO:0000256" key="4">
    <source>
        <dbReference type="ARBA" id="ARBA00022692"/>
    </source>
</evidence>